<dbReference type="EMBL" id="PYGD01000003">
    <property type="protein sequence ID" value="PSK92720.1"/>
    <property type="molecule type" value="Genomic_DNA"/>
</dbReference>
<keyword evidence="1" id="KW-0732">Signal</keyword>
<gene>
    <name evidence="2" type="ORF">B0I18_103302</name>
</gene>
<evidence type="ECO:0008006" key="4">
    <source>
        <dbReference type="Google" id="ProtNLM"/>
    </source>
</evidence>
<keyword evidence="3" id="KW-1185">Reference proteome</keyword>
<comment type="caution">
    <text evidence="2">The sequence shown here is derived from an EMBL/GenBank/DDBJ whole genome shotgun (WGS) entry which is preliminary data.</text>
</comment>
<feature type="signal peptide" evidence="1">
    <location>
        <begin position="1"/>
        <end position="23"/>
    </location>
</feature>
<proteinExistence type="predicted"/>
<feature type="chain" id="PRO_5015154894" description="Concanavalin A-like lectin/glucanase superfamily protein" evidence="1">
    <location>
        <begin position="24"/>
        <end position="219"/>
    </location>
</feature>
<name>A0A2P8D668_9BACT</name>
<reference evidence="2 3" key="1">
    <citation type="submission" date="2018-03" db="EMBL/GenBank/DDBJ databases">
        <title>Genomic Encyclopedia of Type Strains, Phase III (KMG-III): the genomes of soil and plant-associated and newly described type strains.</title>
        <authorList>
            <person name="Whitman W."/>
        </authorList>
    </citation>
    <scope>NUCLEOTIDE SEQUENCE [LARGE SCALE GENOMIC DNA]</scope>
    <source>
        <strain evidence="2 3">CGMCC 1.12700</strain>
    </source>
</reference>
<dbReference type="Proteomes" id="UP000240572">
    <property type="component" value="Unassembled WGS sequence"/>
</dbReference>
<dbReference type="Gene3D" id="2.60.120.560">
    <property type="entry name" value="Exo-inulinase, domain 1"/>
    <property type="match status" value="1"/>
</dbReference>
<protein>
    <recommendedName>
        <fullName evidence="4">Concanavalin A-like lectin/glucanase superfamily protein</fullName>
    </recommendedName>
</protein>
<dbReference type="OrthoDB" id="651306at2"/>
<sequence length="219" mass="24861">MSKLFSAFSLAALVMFTLSSCLRDDRYVPAPPQPQKYTYDDEFENNNNNWNFVDQANKAYGVVSNGTFKFDYNDDLSEAYYVSKNIGFNYYNDFTLYTRIGSNNNMGLLFGYRENSQTYGYSFTIDYNGRYALYDEGGNGYGPNVQTLVAASNTTGAGRGNGDWNDLRLEQRGNRWIGYVNNVQVFNIDAQKLIGTNVGFVNVANTQGEADYLQVDWYN</sequence>
<organism evidence="2 3">
    <name type="scientific">Taibaiella chishuiensis</name>
    <dbReference type="NCBI Taxonomy" id="1434707"/>
    <lineage>
        <taxon>Bacteria</taxon>
        <taxon>Pseudomonadati</taxon>
        <taxon>Bacteroidota</taxon>
        <taxon>Chitinophagia</taxon>
        <taxon>Chitinophagales</taxon>
        <taxon>Chitinophagaceae</taxon>
        <taxon>Taibaiella</taxon>
    </lineage>
</organism>
<dbReference type="AlphaFoldDB" id="A0A2P8D668"/>
<evidence type="ECO:0000313" key="2">
    <source>
        <dbReference type="EMBL" id="PSK92720.1"/>
    </source>
</evidence>
<accession>A0A2P8D668</accession>
<dbReference type="PROSITE" id="PS51257">
    <property type="entry name" value="PROKAR_LIPOPROTEIN"/>
    <property type="match status" value="1"/>
</dbReference>
<evidence type="ECO:0000313" key="3">
    <source>
        <dbReference type="Proteomes" id="UP000240572"/>
    </source>
</evidence>
<evidence type="ECO:0000256" key="1">
    <source>
        <dbReference type="SAM" id="SignalP"/>
    </source>
</evidence>
<dbReference type="RefSeq" id="WP_106522899.1">
    <property type="nucleotide sequence ID" value="NZ_PYGD01000003.1"/>
</dbReference>